<proteinExistence type="predicted"/>
<protein>
    <submittedName>
        <fullName evidence="2">Calcineurin-like phosphoesterase domain, ApaH type</fullName>
    </submittedName>
</protein>
<reference evidence="2" key="1">
    <citation type="submission" date="2020-04" db="EMBL/GenBank/DDBJ databases">
        <authorList>
            <person name="Chiriac C."/>
            <person name="Salcher M."/>
            <person name="Ghai R."/>
            <person name="Kavagutti S V."/>
        </authorList>
    </citation>
    <scope>NUCLEOTIDE SEQUENCE</scope>
</reference>
<dbReference type="EMBL" id="LR796541">
    <property type="protein sequence ID" value="CAB4150437.1"/>
    <property type="molecule type" value="Genomic_DNA"/>
</dbReference>
<gene>
    <name evidence="2" type="ORF">UFOVP570_38</name>
</gene>
<dbReference type="SUPFAM" id="SSF56300">
    <property type="entry name" value="Metallo-dependent phosphatases"/>
    <property type="match status" value="1"/>
</dbReference>
<feature type="coiled-coil region" evidence="1">
    <location>
        <begin position="15"/>
        <end position="42"/>
    </location>
</feature>
<dbReference type="InterPro" id="IPR029052">
    <property type="entry name" value="Metallo-depent_PP-like"/>
</dbReference>
<keyword evidence="1" id="KW-0175">Coiled coil</keyword>
<sequence length="355" mass="39647">MLVSVEEEIQRAQVEGELRSQLNAALKKYDSLKRDRDEYTEAIFRAAKSAASAMIIPPVQAPKADKRSKQAETAIAVLGDFQLGKLTAGYNSQICEERINIYADKVIKLTEIQRADHPVNDLQIFVLGDIVEGELIFPSQQWQLDSSLYQQTVLDAPRILTNFIRKMLANFSGKITVHMVIGNHGAIGGAVRQSMNPESNADRMAYRITQLMLKDEKRVSFNIPDGSGESHWYTVAEVFPNYRVLLFHGYNLRGGSGFPWYGLMKKVGGWALGAIPEVFHDTDFGHWHQPTRVTLNRVTARCNGSPESHNTFAQEALAAVGRPSQGLRFVHPKYGVTAEYVVYLDTDNPVLPQVG</sequence>
<evidence type="ECO:0000313" key="2">
    <source>
        <dbReference type="EMBL" id="CAB4150437.1"/>
    </source>
</evidence>
<accession>A0A6J5MX05</accession>
<name>A0A6J5MX05_9CAUD</name>
<organism evidence="2">
    <name type="scientific">uncultured Caudovirales phage</name>
    <dbReference type="NCBI Taxonomy" id="2100421"/>
    <lineage>
        <taxon>Viruses</taxon>
        <taxon>Duplodnaviria</taxon>
        <taxon>Heunggongvirae</taxon>
        <taxon>Uroviricota</taxon>
        <taxon>Caudoviricetes</taxon>
        <taxon>Peduoviridae</taxon>
        <taxon>Maltschvirus</taxon>
        <taxon>Maltschvirus maltsch</taxon>
    </lineage>
</organism>
<evidence type="ECO:0000256" key="1">
    <source>
        <dbReference type="SAM" id="Coils"/>
    </source>
</evidence>